<organism evidence="1">
    <name type="scientific">marine sediment metagenome</name>
    <dbReference type="NCBI Taxonomy" id="412755"/>
    <lineage>
        <taxon>unclassified sequences</taxon>
        <taxon>metagenomes</taxon>
        <taxon>ecological metagenomes</taxon>
    </lineage>
</organism>
<name>X0U2M4_9ZZZZ</name>
<protein>
    <recommendedName>
        <fullName evidence="2">Peptidase M20 dimerisation domain-containing protein</fullName>
    </recommendedName>
</protein>
<proteinExistence type="predicted"/>
<dbReference type="Gene3D" id="3.40.630.10">
    <property type="entry name" value="Zn peptidases"/>
    <property type="match status" value="1"/>
</dbReference>
<dbReference type="AlphaFoldDB" id="X0U2M4"/>
<accession>X0U2M4</accession>
<dbReference type="Gene3D" id="3.30.70.360">
    <property type="match status" value="1"/>
</dbReference>
<dbReference type="PANTHER" id="PTHR11014:SF63">
    <property type="entry name" value="METALLOPEPTIDASE, PUTATIVE (AFU_ORTHOLOGUE AFUA_6G09600)-RELATED"/>
    <property type="match status" value="1"/>
</dbReference>
<dbReference type="PANTHER" id="PTHR11014">
    <property type="entry name" value="PEPTIDASE M20 FAMILY MEMBER"/>
    <property type="match status" value="1"/>
</dbReference>
<dbReference type="Pfam" id="PF01546">
    <property type="entry name" value="Peptidase_M20"/>
    <property type="match status" value="1"/>
</dbReference>
<comment type="caution">
    <text evidence="1">The sequence shown here is derived from an EMBL/GenBank/DDBJ whole genome shotgun (WGS) entry which is preliminary data.</text>
</comment>
<reference evidence="1" key="1">
    <citation type="journal article" date="2014" name="Front. Microbiol.">
        <title>High frequency of phylogenetically diverse reductive dehalogenase-homologous genes in deep subseafloor sedimentary metagenomes.</title>
        <authorList>
            <person name="Kawai M."/>
            <person name="Futagami T."/>
            <person name="Toyoda A."/>
            <person name="Takaki Y."/>
            <person name="Nishi S."/>
            <person name="Hori S."/>
            <person name="Arai W."/>
            <person name="Tsubouchi T."/>
            <person name="Morono Y."/>
            <person name="Uchiyama I."/>
            <person name="Ito T."/>
            <person name="Fujiyama A."/>
            <person name="Inagaki F."/>
            <person name="Takami H."/>
        </authorList>
    </citation>
    <scope>NUCLEOTIDE SEQUENCE</scope>
    <source>
        <strain evidence="1">Expedition CK06-06</strain>
    </source>
</reference>
<dbReference type="EMBL" id="BARS01011775">
    <property type="protein sequence ID" value="GAF93611.1"/>
    <property type="molecule type" value="Genomic_DNA"/>
</dbReference>
<dbReference type="SUPFAM" id="SSF53187">
    <property type="entry name" value="Zn-dependent exopeptidases"/>
    <property type="match status" value="1"/>
</dbReference>
<dbReference type="InterPro" id="IPR002933">
    <property type="entry name" value="Peptidase_M20"/>
</dbReference>
<sequence>MNAHGANQGKAGMNFLEEAEKIRDEVIGWRRKIHAYPELRGDEHKTAELVATLLKEFGVKEIHEGASKTGVVAVVPGAPGGKTVALRADMDALRIEEENDLPFKSTRPGLMHACGHDAHTAMLLGAAKIISSLPEPPAANVKLVFQPAEEGGEKIGGEQIVGEGWLDGVDISFALHIDPLIESRAVSVLTGPEYAAADRFIIEVLGKGGHGALPHKAIDP</sequence>
<feature type="non-terminal residue" evidence="1">
    <location>
        <position position="220"/>
    </location>
</feature>
<dbReference type="GO" id="GO:0016787">
    <property type="term" value="F:hydrolase activity"/>
    <property type="evidence" value="ECO:0007669"/>
    <property type="project" value="InterPro"/>
</dbReference>
<evidence type="ECO:0008006" key="2">
    <source>
        <dbReference type="Google" id="ProtNLM"/>
    </source>
</evidence>
<gene>
    <name evidence="1" type="ORF">S01H1_21284</name>
</gene>
<dbReference type="InterPro" id="IPR017439">
    <property type="entry name" value="Amidohydrolase"/>
</dbReference>
<evidence type="ECO:0000313" key="1">
    <source>
        <dbReference type="EMBL" id="GAF93611.1"/>
    </source>
</evidence>
<dbReference type="NCBIfam" id="TIGR01891">
    <property type="entry name" value="amidohydrolases"/>
    <property type="match status" value="1"/>
</dbReference>